<protein>
    <recommendedName>
        <fullName evidence="7">Peptidase M48 domain-containing protein</fullName>
    </recommendedName>
</protein>
<reference evidence="8" key="1">
    <citation type="submission" date="2018-05" db="EMBL/GenBank/DDBJ databases">
        <authorList>
            <person name="Lanie J.A."/>
            <person name="Ng W.-L."/>
            <person name="Kazmierczak K.M."/>
            <person name="Andrzejewski T.M."/>
            <person name="Davidsen T.M."/>
            <person name="Wayne K.J."/>
            <person name="Tettelin H."/>
            <person name="Glass J.I."/>
            <person name="Rusch D."/>
            <person name="Podicherti R."/>
            <person name="Tsui H.-C.T."/>
            <person name="Winkler M.E."/>
        </authorList>
    </citation>
    <scope>NUCLEOTIDE SEQUENCE</scope>
</reference>
<keyword evidence="2" id="KW-0645">Protease</keyword>
<dbReference type="EMBL" id="UINC01060555">
    <property type="protein sequence ID" value="SVB85178.1"/>
    <property type="molecule type" value="Genomic_DNA"/>
</dbReference>
<comment type="cofactor">
    <cofactor evidence="1">
        <name>Zn(2+)</name>
        <dbReference type="ChEBI" id="CHEBI:29105"/>
    </cofactor>
</comment>
<gene>
    <name evidence="8" type="ORF">METZ01_LOCUS238032</name>
</gene>
<dbReference type="AlphaFoldDB" id="A0A382HCY8"/>
<feature type="domain" description="Peptidase M48" evidence="7">
    <location>
        <begin position="101"/>
        <end position="260"/>
    </location>
</feature>
<name>A0A382HCY8_9ZZZZ</name>
<dbReference type="GO" id="GO:0004222">
    <property type="term" value="F:metalloendopeptidase activity"/>
    <property type="evidence" value="ECO:0007669"/>
    <property type="project" value="InterPro"/>
</dbReference>
<keyword evidence="4" id="KW-0378">Hydrolase</keyword>
<evidence type="ECO:0000259" key="7">
    <source>
        <dbReference type="Pfam" id="PF01435"/>
    </source>
</evidence>
<keyword evidence="3" id="KW-0479">Metal-binding</keyword>
<accession>A0A382HCY8</accession>
<evidence type="ECO:0000256" key="3">
    <source>
        <dbReference type="ARBA" id="ARBA00022723"/>
    </source>
</evidence>
<dbReference type="Pfam" id="PF01435">
    <property type="entry name" value="Peptidase_M48"/>
    <property type="match status" value="1"/>
</dbReference>
<evidence type="ECO:0000256" key="2">
    <source>
        <dbReference type="ARBA" id="ARBA00022670"/>
    </source>
</evidence>
<dbReference type="PANTHER" id="PTHR22726">
    <property type="entry name" value="METALLOENDOPEPTIDASE OMA1"/>
    <property type="match status" value="1"/>
</dbReference>
<dbReference type="Gene3D" id="3.30.2010.10">
    <property type="entry name" value="Metalloproteases ('zincins'), catalytic domain"/>
    <property type="match status" value="1"/>
</dbReference>
<evidence type="ECO:0000313" key="8">
    <source>
        <dbReference type="EMBL" id="SVB85178.1"/>
    </source>
</evidence>
<evidence type="ECO:0000256" key="5">
    <source>
        <dbReference type="ARBA" id="ARBA00022833"/>
    </source>
</evidence>
<dbReference type="InterPro" id="IPR001915">
    <property type="entry name" value="Peptidase_M48"/>
</dbReference>
<proteinExistence type="predicted"/>
<dbReference type="PANTHER" id="PTHR22726:SF24">
    <property type="entry name" value="M48 FAMILY METALLOPEPTIDASE"/>
    <property type="match status" value="1"/>
</dbReference>
<evidence type="ECO:0000256" key="1">
    <source>
        <dbReference type="ARBA" id="ARBA00001947"/>
    </source>
</evidence>
<evidence type="ECO:0000256" key="4">
    <source>
        <dbReference type="ARBA" id="ARBA00022801"/>
    </source>
</evidence>
<keyword evidence="5" id="KW-0862">Zinc</keyword>
<dbReference type="CDD" id="cd07331">
    <property type="entry name" value="M48C_Oma1_like"/>
    <property type="match status" value="1"/>
</dbReference>
<dbReference type="InterPro" id="IPR051156">
    <property type="entry name" value="Mito/Outer_Membr_Metalloprot"/>
</dbReference>
<keyword evidence="6" id="KW-0482">Metalloprotease</keyword>
<evidence type="ECO:0000256" key="6">
    <source>
        <dbReference type="ARBA" id="ARBA00023049"/>
    </source>
</evidence>
<dbReference type="GO" id="GO:0016020">
    <property type="term" value="C:membrane"/>
    <property type="evidence" value="ECO:0007669"/>
    <property type="project" value="TreeGrafter"/>
</dbReference>
<dbReference type="GO" id="GO:0051603">
    <property type="term" value="P:proteolysis involved in protein catabolic process"/>
    <property type="evidence" value="ECO:0007669"/>
    <property type="project" value="TreeGrafter"/>
</dbReference>
<organism evidence="8">
    <name type="scientific">marine metagenome</name>
    <dbReference type="NCBI Taxonomy" id="408172"/>
    <lineage>
        <taxon>unclassified sequences</taxon>
        <taxon>metagenomes</taxon>
        <taxon>ecological metagenomes</taxon>
    </lineage>
</organism>
<dbReference type="GO" id="GO:0046872">
    <property type="term" value="F:metal ion binding"/>
    <property type="evidence" value="ECO:0007669"/>
    <property type="project" value="UniProtKB-KW"/>
</dbReference>
<sequence length="272" mass="30696">MSELHNLSRRKFIYKAGCLCCTSMILPSCTEVTMSNRQQFNILPDDFLYSKAFSAYNNFKSQSNLITGTTEYDNIVNIGYNIRDAINIYYEHRGEKNPTKNFQWEFILVDDDQIKNAWCMPGGKIAFYSGILPIAKNNDGIASIMGHEIAHAVARHTAERASTAMLADFGTMALETFVLGKRLPQAAGYLRTFGLDLPFNRSQETEADYLGLIFMSLAGYNVEESYKVWERMIEESGKGPSEFFSTHPSPNNRISKLKSWIPIVSSQYPAIG</sequence>